<dbReference type="KEGG" id="fsm:CCS41_10800"/>
<sequence length="283" mass="30582">MKSLFKITLLASTLALTLNTTQTLAAEEIAKEPVKPTLDSHFKNTEQQTAYALGASLASYMENAFAEQKKLGIYTLDKDQIIAGVRDAFANENKLSDEEVGKTLEGFEAQVKAAANVKMAQEAAKNAEIAKKNAVQGDEYRDSFAKKSDVKKMASGLLYKIERPGTGVTPKDSDTVKVNYKGTLIDGTEFDNSYKRGEATSFRLDSVIVGWQEGLKKLKKGGKITLVIPPSLAYGKNGVPGSIPAGSTLVFEVELLDVLPAKAVEPVKKEEAKVKEKSVATTE</sequence>
<dbReference type="RefSeq" id="WP_072550012.1">
    <property type="nucleotide sequence ID" value="NZ_CP021659.1"/>
</dbReference>
<gene>
    <name evidence="10" type="ORF">CCS41_10800</name>
</gene>
<evidence type="ECO:0000256" key="8">
    <source>
        <dbReference type="SAM" id="SignalP"/>
    </source>
</evidence>
<dbReference type="NCBIfam" id="NF008150">
    <property type="entry name" value="PRK10902.1"/>
    <property type="match status" value="1"/>
</dbReference>
<accession>A0A2U8I6P8</accession>
<dbReference type="Gene3D" id="1.10.287.460">
    <property type="entry name" value="Peptidyl-prolyl cis-trans isomerase, FKBP-type, N-terminal domain"/>
    <property type="match status" value="1"/>
</dbReference>
<evidence type="ECO:0000256" key="5">
    <source>
        <dbReference type="ARBA" id="ARBA00023235"/>
    </source>
</evidence>
<dbReference type="PANTHER" id="PTHR43811">
    <property type="entry name" value="FKBP-TYPE PEPTIDYL-PROLYL CIS-TRANS ISOMERASE FKPA"/>
    <property type="match status" value="1"/>
</dbReference>
<dbReference type="FunFam" id="3.10.50.40:FF:000006">
    <property type="entry name" value="Peptidyl-prolyl cis-trans isomerase"/>
    <property type="match status" value="1"/>
</dbReference>
<feature type="chain" id="PRO_5016014324" description="Peptidyl-prolyl cis-trans isomerase" evidence="8">
    <location>
        <begin position="26"/>
        <end position="283"/>
    </location>
</feature>
<comment type="function">
    <text evidence="2">PPIases accelerate the folding of proteins. It catalyzes the cis-trans isomerization of proline imidic peptide bonds in oligopeptides.</text>
</comment>
<dbReference type="OrthoDB" id="9814548at2"/>
<dbReference type="Gene3D" id="3.10.50.40">
    <property type="match status" value="1"/>
</dbReference>
<evidence type="ECO:0000256" key="4">
    <source>
        <dbReference type="ARBA" id="ARBA00023110"/>
    </source>
</evidence>
<evidence type="ECO:0000256" key="6">
    <source>
        <dbReference type="PROSITE-ProRule" id="PRU00277"/>
    </source>
</evidence>
<evidence type="ECO:0000256" key="2">
    <source>
        <dbReference type="ARBA" id="ARBA00002388"/>
    </source>
</evidence>
<comment type="similarity">
    <text evidence="3 7">Belongs to the FKBP-type PPIase family.</text>
</comment>
<dbReference type="PANTHER" id="PTHR43811:SF19">
    <property type="entry name" value="39 KDA FK506-BINDING NUCLEAR PROTEIN"/>
    <property type="match status" value="1"/>
</dbReference>
<feature type="signal peptide" evidence="8">
    <location>
        <begin position="1"/>
        <end position="25"/>
    </location>
</feature>
<dbReference type="SUPFAM" id="SSF54534">
    <property type="entry name" value="FKBP-like"/>
    <property type="match status" value="1"/>
</dbReference>
<dbReference type="InterPro" id="IPR046357">
    <property type="entry name" value="PPIase_dom_sf"/>
</dbReference>
<evidence type="ECO:0000313" key="10">
    <source>
        <dbReference type="EMBL" id="AWK14851.1"/>
    </source>
</evidence>
<dbReference type="PROSITE" id="PS50059">
    <property type="entry name" value="FKBP_PPIASE"/>
    <property type="match status" value="1"/>
</dbReference>
<comment type="catalytic activity">
    <reaction evidence="1 6 7">
        <text>[protein]-peptidylproline (omega=180) = [protein]-peptidylproline (omega=0)</text>
        <dbReference type="Rhea" id="RHEA:16237"/>
        <dbReference type="Rhea" id="RHEA-COMP:10747"/>
        <dbReference type="Rhea" id="RHEA-COMP:10748"/>
        <dbReference type="ChEBI" id="CHEBI:83833"/>
        <dbReference type="ChEBI" id="CHEBI:83834"/>
        <dbReference type="EC" id="5.2.1.8"/>
    </reaction>
</comment>
<dbReference type="EMBL" id="CP021659">
    <property type="protein sequence ID" value="AWK14851.1"/>
    <property type="molecule type" value="Genomic_DNA"/>
</dbReference>
<organism evidence="10 11">
    <name type="scientific">Candidatus Fukatsuia symbiotica</name>
    <dbReference type="NCBI Taxonomy" id="1878942"/>
    <lineage>
        <taxon>Bacteria</taxon>
        <taxon>Pseudomonadati</taxon>
        <taxon>Pseudomonadota</taxon>
        <taxon>Gammaproteobacteria</taxon>
        <taxon>Enterobacterales</taxon>
        <taxon>Yersiniaceae</taxon>
        <taxon>Candidatus Fukatsuia</taxon>
    </lineage>
</organism>
<evidence type="ECO:0000313" key="11">
    <source>
        <dbReference type="Proteomes" id="UP000261875"/>
    </source>
</evidence>
<dbReference type="Pfam" id="PF00254">
    <property type="entry name" value="FKBP_C"/>
    <property type="match status" value="1"/>
</dbReference>
<evidence type="ECO:0000256" key="7">
    <source>
        <dbReference type="RuleBase" id="RU003915"/>
    </source>
</evidence>
<dbReference type="Pfam" id="PF01346">
    <property type="entry name" value="FKBP_N"/>
    <property type="match status" value="1"/>
</dbReference>
<dbReference type="InterPro" id="IPR001179">
    <property type="entry name" value="PPIase_FKBP_dom"/>
</dbReference>
<dbReference type="STRING" id="1878942.GCA_900128755_01107"/>
<protein>
    <recommendedName>
        <fullName evidence="7">Peptidyl-prolyl cis-trans isomerase</fullName>
        <ecNumber evidence="7">5.2.1.8</ecNumber>
    </recommendedName>
</protein>
<dbReference type="EC" id="5.2.1.8" evidence="7"/>
<keyword evidence="8" id="KW-0732">Signal</keyword>
<dbReference type="Proteomes" id="UP000261875">
    <property type="component" value="Chromosome"/>
</dbReference>
<proteinExistence type="inferred from homology"/>
<evidence type="ECO:0000259" key="9">
    <source>
        <dbReference type="PROSITE" id="PS50059"/>
    </source>
</evidence>
<name>A0A2U8I6P8_9GAMM</name>
<keyword evidence="4 6" id="KW-0697">Rotamase</keyword>
<dbReference type="GO" id="GO:0006457">
    <property type="term" value="P:protein folding"/>
    <property type="evidence" value="ECO:0007669"/>
    <property type="project" value="InterPro"/>
</dbReference>
<evidence type="ECO:0000256" key="3">
    <source>
        <dbReference type="ARBA" id="ARBA00006577"/>
    </source>
</evidence>
<dbReference type="InterPro" id="IPR036944">
    <property type="entry name" value="PPIase_FKBP_N_sf"/>
</dbReference>
<reference evidence="10 11" key="1">
    <citation type="submission" date="2017-05" db="EMBL/GenBank/DDBJ databases">
        <title>Genome sequence of Candidatus Fukatsuia symbiotica and Candidatus Hamiltonella defensa from Acyrthosiphon pisum strain 5D.</title>
        <authorList>
            <person name="Patel V.A."/>
            <person name="Chevignon G."/>
            <person name="Russell J.A."/>
            <person name="Oliver K.M."/>
        </authorList>
    </citation>
    <scope>NUCLEOTIDE SEQUENCE [LARGE SCALE GENOMIC DNA]</scope>
    <source>
        <strain evidence="10 11">5D</strain>
    </source>
</reference>
<dbReference type="AlphaFoldDB" id="A0A2U8I6P8"/>
<evidence type="ECO:0000256" key="1">
    <source>
        <dbReference type="ARBA" id="ARBA00000971"/>
    </source>
</evidence>
<keyword evidence="5 6" id="KW-0413">Isomerase</keyword>
<keyword evidence="11" id="KW-1185">Reference proteome</keyword>
<feature type="domain" description="PPIase FKBP-type" evidence="9">
    <location>
        <begin position="173"/>
        <end position="259"/>
    </location>
</feature>
<dbReference type="InterPro" id="IPR000774">
    <property type="entry name" value="PPIase_FKBP_N"/>
</dbReference>
<dbReference type="GO" id="GO:0003755">
    <property type="term" value="F:peptidyl-prolyl cis-trans isomerase activity"/>
    <property type="evidence" value="ECO:0007669"/>
    <property type="project" value="UniProtKB-UniRule"/>
</dbReference>